<evidence type="ECO:0000313" key="3">
    <source>
        <dbReference type="Proteomes" id="UP001457282"/>
    </source>
</evidence>
<evidence type="ECO:0000256" key="1">
    <source>
        <dbReference type="SAM" id="MobiDB-lite"/>
    </source>
</evidence>
<comment type="caution">
    <text evidence="2">The sequence shown here is derived from an EMBL/GenBank/DDBJ whole genome shotgun (WGS) entry which is preliminary data.</text>
</comment>
<feature type="compositionally biased region" description="Acidic residues" evidence="1">
    <location>
        <begin position="81"/>
        <end position="91"/>
    </location>
</feature>
<dbReference type="GO" id="GO:0005635">
    <property type="term" value="C:nuclear envelope"/>
    <property type="evidence" value="ECO:0007669"/>
    <property type="project" value="TreeGrafter"/>
</dbReference>
<gene>
    <name evidence="2" type="ORF">M0R45_012222</name>
</gene>
<feature type="compositionally biased region" description="Low complexity" evidence="1">
    <location>
        <begin position="543"/>
        <end position="553"/>
    </location>
</feature>
<dbReference type="PANTHER" id="PTHR33416:SF17">
    <property type="entry name" value="PROTEIN KAKU4"/>
    <property type="match status" value="1"/>
</dbReference>
<evidence type="ECO:0000313" key="2">
    <source>
        <dbReference type="EMBL" id="KAK9946776.1"/>
    </source>
</evidence>
<reference evidence="2 3" key="1">
    <citation type="journal article" date="2023" name="G3 (Bethesda)">
        <title>A chromosome-length genome assembly and annotation of blackberry (Rubus argutus, cv. 'Hillquist').</title>
        <authorList>
            <person name="Bruna T."/>
            <person name="Aryal R."/>
            <person name="Dudchenko O."/>
            <person name="Sargent D.J."/>
            <person name="Mead D."/>
            <person name="Buti M."/>
            <person name="Cavallini A."/>
            <person name="Hytonen T."/>
            <person name="Andres J."/>
            <person name="Pham M."/>
            <person name="Weisz D."/>
            <person name="Mascagni F."/>
            <person name="Usai G."/>
            <person name="Natali L."/>
            <person name="Bassil N."/>
            <person name="Fernandez G.E."/>
            <person name="Lomsadze A."/>
            <person name="Armour M."/>
            <person name="Olukolu B."/>
            <person name="Poorten T."/>
            <person name="Britton C."/>
            <person name="Davik J."/>
            <person name="Ashrafi H."/>
            <person name="Aiden E.L."/>
            <person name="Borodovsky M."/>
            <person name="Worthington M."/>
        </authorList>
    </citation>
    <scope>NUCLEOTIDE SEQUENCE [LARGE SCALE GENOMIC DNA]</scope>
    <source>
        <strain evidence="2">PI 553951</strain>
    </source>
</reference>
<feature type="region of interest" description="Disordered" evidence="1">
    <location>
        <begin position="454"/>
        <end position="480"/>
    </location>
</feature>
<evidence type="ECO:0008006" key="4">
    <source>
        <dbReference type="Google" id="ProtNLM"/>
    </source>
</evidence>
<organism evidence="2 3">
    <name type="scientific">Rubus argutus</name>
    <name type="common">Southern blackberry</name>
    <dbReference type="NCBI Taxonomy" id="59490"/>
    <lineage>
        <taxon>Eukaryota</taxon>
        <taxon>Viridiplantae</taxon>
        <taxon>Streptophyta</taxon>
        <taxon>Embryophyta</taxon>
        <taxon>Tracheophyta</taxon>
        <taxon>Spermatophyta</taxon>
        <taxon>Magnoliopsida</taxon>
        <taxon>eudicotyledons</taxon>
        <taxon>Gunneridae</taxon>
        <taxon>Pentapetalae</taxon>
        <taxon>rosids</taxon>
        <taxon>fabids</taxon>
        <taxon>Rosales</taxon>
        <taxon>Rosaceae</taxon>
        <taxon>Rosoideae</taxon>
        <taxon>Rosoideae incertae sedis</taxon>
        <taxon>Rubus</taxon>
    </lineage>
</organism>
<feature type="region of interest" description="Disordered" evidence="1">
    <location>
        <begin position="1"/>
        <end position="46"/>
    </location>
</feature>
<feature type="region of interest" description="Disordered" evidence="1">
    <location>
        <begin position="71"/>
        <end position="107"/>
    </location>
</feature>
<keyword evidence="3" id="KW-1185">Reference proteome</keyword>
<dbReference type="Proteomes" id="UP001457282">
    <property type="component" value="Unassembled WGS sequence"/>
</dbReference>
<name>A0AAW1YDH8_RUBAR</name>
<proteinExistence type="predicted"/>
<dbReference type="AlphaFoldDB" id="A0AAW1YDH8"/>
<protein>
    <recommendedName>
        <fullName evidence="4">Protein KAKU4</fullName>
    </recommendedName>
</protein>
<dbReference type="PANTHER" id="PTHR33416">
    <property type="entry name" value="NUCLEAR PORE COMPLEX PROTEIN NUP1"/>
    <property type="match status" value="1"/>
</dbReference>
<feature type="region of interest" description="Disordered" evidence="1">
    <location>
        <begin position="521"/>
        <end position="601"/>
    </location>
</feature>
<dbReference type="GO" id="GO:0071763">
    <property type="term" value="P:nuclear membrane organization"/>
    <property type="evidence" value="ECO:0007669"/>
    <property type="project" value="TreeGrafter"/>
</dbReference>
<sequence>MASISRSRPALEAGSGGKIVRTRRAARVRTPYDRPTFTNPPPENPNWLSRFLYSPTRSIVSNAGKVLSSVFRSDSSSSSEDGSDDDEDDGDYVSSQEDDGLKKRNGTSETVFRQGETKHAIEQLLRQETFSREECDKLIKIIKSRVVGCTTIEDAENTRPNIDTPDLSAAAVSEAKKWLMEKRLGSASKSDLDYGTMSSVLFPQGDEDDGGSPADVAKSYMRARPPWASPSIQHGELKSASPLGMQLFNEESKYSIGGNSVSTSKLKRDSPATGSWNIQEEIRRVRTKATEEMLRSIPSTRIDWSAFSLENRSTLNSLPDGKQEADMGSKLRKASGSTMNSSLGITTTHGFEVLEKTQDGLQIEASPLPAIISSERNQDLDAASIVGKRGSQNALEEILSSGKRLQASADIKTALGDAGSGDFDGHMDTSGTEQPNAVAGGTIQYSKLDDQTCSTTGKEVTGSRSAYTTNGFPSSAPSVSAQLGTGETTVLNGKINQVSSSHEKIVANLLVEEETYELQKEMSRVPNVNENENDIDDTKDNDSAASGSQNSSSMPDELSQELTQPQPKLKSTAPAKDSSIVEKPKATRLTRYNRRGRQRGK</sequence>
<feature type="compositionally biased region" description="Low complexity" evidence="1">
    <location>
        <begin position="71"/>
        <end position="80"/>
    </location>
</feature>
<dbReference type="EMBL" id="JBEDUW010000002">
    <property type="protein sequence ID" value="KAK9946776.1"/>
    <property type="molecule type" value="Genomic_DNA"/>
</dbReference>
<accession>A0AAW1YDH8</accession>
<feature type="compositionally biased region" description="Basic residues" evidence="1">
    <location>
        <begin position="586"/>
        <end position="601"/>
    </location>
</feature>